<dbReference type="AlphaFoldDB" id="A0A7T8HHF6"/>
<accession>A0A7T8HHF6</accession>
<sequence length="51" mass="5746">MFQAASAVAISWSLLTLGLALAFRYSNPYMARSRWLQSGDEKGHSSLLQKW</sequence>
<evidence type="ECO:0000313" key="2">
    <source>
        <dbReference type="Proteomes" id="UP000595437"/>
    </source>
</evidence>
<organism evidence="1 2">
    <name type="scientific">Caligus rogercresseyi</name>
    <name type="common">Sea louse</name>
    <dbReference type="NCBI Taxonomy" id="217165"/>
    <lineage>
        <taxon>Eukaryota</taxon>
        <taxon>Metazoa</taxon>
        <taxon>Ecdysozoa</taxon>
        <taxon>Arthropoda</taxon>
        <taxon>Crustacea</taxon>
        <taxon>Multicrustacea</taxon>
        <taxon>Hexanauplia</taxon>
        <taxon>Copepoda</taxon>
        <taxon>Siphonostomatoida</taxon>
        <taxon>Caligidae</taxon>
        <taxon>Caligus</taxon>
    </lineage>
</organism>
<name>A0A7T8HHF6_CALRO</name>
<gene>
    <name evidence="1" type="ORF">FKW44_010859</name>
</gene>
<keyword evidence="2" id="KW-1185">Reference proteome</keyword>
<reference evidence="2" key="1">
    <citation type="submission" date="2021-01" db="EMBL/GenBank/DDBJ databases">
        <title>Caligus Genome Assembly.</title>
        <authorList>
            <person name="Gallardo-Escarate C."/>
        </authorList>
    </citation>
    <scope>NUCLEOTIDE SEQUENCE [LARGE SCALE GENOMIC DNA]</scope>
</reference>
<dbReference type="Proteomes" id="UP000595437">
    <property type="component" value="Chromosome 7"/>
</dbReference>
<protein>
    <submittedName>
        <fullName evidence="1">Uncharacterized protein</fullName>
    </submittedName>
</protein>
<proteinExistence type="predicted"/>
<dbReference type="EMBL" id="CP045896">
    <property type="protein sequence ID" value="QQP50009.1"/>
    <property type="molecule type" value="Genomic_DNA"/>
</dbReference>
<evidence type="ECO:0000313" key="1">
    <source>
        <dbReference type="EMBL" id="QQP50009.1"/>
    </source>
</evidence>